<keyword evidence="3" id="KW-1185">Reference proteome</keyword>
<sequence length="424" mass="47810">MPPLKKTGDYRPTWKLSLTDRQHAKYAHKVIDRIIRQEDRPHRIRKRGMDKPQLITYWVEQDQAIKIEGKPELVADYTSVAGEDGLTPEEWVELAKQLKTATEKYGKKHKANKRKGTATKRKRTASKEIRKTKRTKKNSDGISESASEENEDQEGTDMESEDREAQISDRKPSKDTKLPRKDRILTERVDEKEVHHKARRTRRRGRHYAITGDLSDTEDSVATTKHSPNTGAASKVPAPAGSVDPVHKTAATKKTSAPTSMLPHPRSVRSMKDGVPGLYKRFKPVDLGSSGDSQEELEDDMSVSGDDLIAPHGFESSSAAYMSIKASKEGKGPTTKRKQERKGDGVDLLPRPLPMPRNKQMRMLFEYSENEEGDKPEYATWAKRHAATSSNKDTPLSMPYGMSPVWKRRSKDVAEAEEDLDEGI</sequence>
<evidence type="ECO:0000313" key="2">
    <source>
        <dbReference type="EMBL" id="QRC99493.1"/>
    </source>
</evidence>
<dbReference type="OrthoDB" id="10667727at2759"/>
<protein>
    <submittedName>
        <fullName evidence="2">Uncharacterized protein</fullName>
    </submittedName>
</protein>
<feature type="compositionally biased region" description="Acidic residues" evidence="1">
    <location>
        <begin position="146"/>
        <end position="162"/>
    </location>
</feature>
<gene>
    <name evidence="2" type="ORF">JI435_144030</name>
</gene>
<feature type="compositionally biased region" description="Basic and acidic residues" evidence="1">
    <location>
        <begin position="163"/>
        <end position="194"/>
    </location>
</feature>
<feature type="region of interest" description="Disordered" evidence="1">
    <location>
        <begin position="103"/>
        <end position="359"/>
    </location>
</feature>
<feature type="compositionally biased region" description="Low complexity" evidence="1">
    <location>
        <begin position="248"/>
        <end position="257"/>
    </location>
</feature>
<feature type="compositionally biased region" description="Basic residues" evidence="1">
    <location>
        <begin position="106"/>
        <end position="136"/>
    </location>
</feature>
<feature type="compositionally biased region" description="Polar residues" evidence="1">
    <location>
        <begin position="220"/>
        <end position="232"/>
    </location>
</feature>
<accession>A0A7U2I2M0</accession>
<feature type="compositionally biased region" description="Basic residues" evidence="1">
    <location>
        <begin position="195"/>
        <end position="207"/>
    </location>
</feature>
<evidence type="ECO:0000313" key="3">
    <source>
        <dbReference type="Proteomes" id="UP000663193"/>
    </source>
</evidence>
<organism evidence="2 3">
    <name type="scientific">Phaeosphaeria nodorum (strain SN15 / ATCC MYA-4574 / FGSC 10173)</name>
    <name type="common">Glume blotch fungus</name>
    <name type="synonym">Parastagonospora nodorum</name>
    <dbReference type="NCBI Taxonomy" id="321614"/>
    <lineage>
        <taxon>Eukaryota</taxon>
        <taxon>Fungi</taxon>
        <taxon>Dikarya</taxon>
        <taxon>Ascomycota</taxon>
        <taxon>Pezizomycotina</taxon>
        <taxon>Dothideomycetes</taxon>
        <taxon>Pleosporomycetidae</taxon>
        <taxon>Pleosporales</taxon>
        <taxon>Pleosporineae</taxon>
        <taxon>Phaeosphaeriaceae</taxon>
        <taxon>Parastagonospora</taxon>
    </lineage>
</organism>
<reference evidence="3" key="1">
    <citation type="journal article" date="2021" name="BMC Genomics">
        <title>Chromosome-level genome assembly and manually-curated proteome of model necrotroph Parastagonospora nodorum Sn15 reveals a genome-wide trove of candidate effector homologs, and redundancy of virulence-related functions within an accessory chromosome.</title>
        <authorList>
            <person name="Bertazzoni S."/>
            <person name="Jones D.A.B."/>
            <person name="Phan H.T."/>
            <person name="Tan K.-C."/>
            <person name="Hane J.K."/>
        </authorList>
    </citation>
    <scope>NUCLEOTIDE SEQUENCE [LARGE SCALE GENOMIC DNA]</scope>
    <source>
        <strain evidence="3">SN15 / ATCC MYA-4574 / FGSC 10173)</strain>
    </source>
</reference>
<feature type="region of interest" description="Disordered" evidence="1">
    <location>
        <begin position="385"/>
        <end position="424"/>
    </location>
</feature>
<evidence type="ECO:0000256" key="1">
    <source>
        <dbReference type="SAM" id="MobiDB-lite"/>
    </source>
</evidence>
<dbReference type="AlphaFoldDB" id="A0A7U2I2M0"/>
<dbReference type="Proteomes" id="UP000663193">
    <property type="component" value="Chromosome 9"/>
</dbReference>
<proteinExistence type="predicted"/>
<name>A0A7U2I2M0_PHANO</name>
<feature type="compositionally biased region" description="Acidic residues" evidence="1">
    <location>
        <begin position="415"/>
        <end position="424"/>
    </location>
</feature>
<dbReference type="EMBL" id="CP069031">
    <property type="protein sequence ID" value="QRC99493.1"/>
    <property type="molecule type" value="Genomic_DNA"/>
</dbReference>
<dbReference type="VEuPathDB" id="FungiDB:JI435_144030"/>